<keyword evidence="2" id="KW-1185">Reference proteome</keyword>
<dbReference type="EMBL" id="SLUN01000003">
    <property type="protein sequence ID" value="TCL75320.1"/>
    <property type="molecule type" value="Genomic_DNA"/>
</dbReference>
<comment type="caution">
    <text evidence="1">The sequence shown here is derived from an EMBL/GenBank/DDBJ whole genome shotgun (WGS) entry which is preliminary data.</text>
</comment>
<reference evidence="1 2" key="1">
    <citation type="submission" date="2019-03" db="EMBL/GenBank/DDBJ databases">
        <title>Genomic Encyclopedia of Type Strains, Phase IV (KMG-IV): sequencing the most valuable type-strain genomes for metagenomic binning, comparative biology and taxonomic classification.</title>
        <authorList>
            <person name="Goeker M."/>
        </authorList>
    </citation>
    <scope>NUCLEOTIDE SEQUENCE [LARGE SCALE GENOMIC DNA]</scope>
    <source>
        <strain evidence="1 2">LX-B</strain>
    </source>
</reference>
<gene>
    <name evidence="1" type="ORF">EDC14_1003254</name>
</gene>
<sequence>MLLPILIGEKRKDGSRSPDNFEEFELQLLLRAISCEVSKTHIGQCPFREYLLVFPEEKLQEVMNLLEQHFTDYVIYFEQPK</sequence>
<protein>
    <submittedName>
        <fullName evidence="1">Uncharacterized protein</fullName>
    </submittedName>
</protein>
<evidence type="ECO:0000313" key="1">
    <source>
        <dbReference type="EMBL" id="TCL75320.1"/>
    </source>
</evidence>
<dbReference type="AlphaFoldDB" id="A0A4R1S8S5"/>
<accession>A0A4R1S8S5</accession>
<proteinExistence type="predicted"/>
<evidence type="ECO:0000313" key="2">
    <source>
        <dbReference type="Proteomes" id="UP000295008"/>
    </source>
</evidence>
<name>A0A4R1S8S5_HYDET</name>
<organism evidence="1 2">
    <name type="scientific">Hydrogenispora ethanolica</name>
    <dbReference type="NCBI Taxonomy" id="1082276"/>
    <lineage>
        <taxon>Bacteria</taxon>
        <taxon>Bacillati</taxon>
        <taxon>Bacillota</taxon>
        <taxon>Hydrogenispora</taxon>
    </lineage>
</organism>
<dbReference type="Proteomes" id="UP000295008">
    <property type="component" value="Unassembled WGS sequence"/>
</dbReference>